<feature type="compositionally biased region" description="Low complexity" evidence="1">
    <location>
        <begin position="1186"/>
        <end position="1214"/>
    </location>
</feature>
<dbReference type="CDD" id="cd00037">
    <property type="entry name" value="CLECT"/>
    <property type="match status" value="1"/>
</dbReference>
<dbReference type="GO" id="GO:0005975">
    <property type="term" value="P:carbohydrate metabolic process"/>
    <property type="evidence" value="ECO:0007669"/>
    <property type="project" value="InterPro"/>
</dbReference>
<dbReference type="GO" id="GO:0005576">
    <property type="term" value="C:extracellular region"/>
    <property type="evidence" value="ECO:0007669"/>
    <property type="project" value="TreeGrafter"/>
</dbReference>
<sequence length="1370" mass="140592">MLVGRIRSPSPGDQAQDVLLVEHKSDFSLVGTLAYGKAWSSSFESQTTIDFGFVEKPRAMQLAVFFDKDQLRLAFYPSDRTTSFVDDADGDGVYLSRRTPDTEVFTTLVALSPPAPLQVYQVAPAVFPRGAAVSASEVVLGSFVGRNGSVDGQVAGSDAKQVALASSVDGRVYVAGLGVWGSLPGRRLGGVESVVVADVNADGRDDLMLISESGSYYMLSTGSSFGEAIPTARFDTPASVSLPAGATTSLGATDATSSGVVASESLRPEAPLELRCGPPSRAVVYISNRRLDPSPECQGSDDSTVARAAAATHVIFSSVLPSLVGLNVSFRNDADRLLVVNLPRSLRVLNPGIRVLVSVGGWEPSVAEELSIIAMGAQSRRLFAEAVAAFAAASGFDGVELDWPSLREDQVTRFVLLLQQLSTALGAAGLQLALAAPPSDTYLGLPWQALSWVDMVNFKAFDLDGDEVVGALPYVEAPLYDCIEVNGLSINSMLDKILAAGLSPQRVTLVASALGRSYLLDSDGFVAGPGIAGPCLGEEGLLDQAELSLLVPPGAAQLQAEAMVVTAAYAGGWTHFDSASTLSNKVCFARRHCLGGVGLWDAEGDIYGDLMASLAVEALGDAALCEAFAPPQCTNTGEEGSGWSGPRYVSADLAAGVTMAGSSGAGLREVASSATTWYDMPCTAALSFVCKRARRSTVGIPQPLRVPLQTATLLVFPPLDNGTVLEMTHAEANKLCRTMGAELPSLTDPLVAAALLGSELKEALPSAYWLGLRSYGDGQMFWSDGSMAADTVLAAWSAEDFGDAACGFLVSGANDNATLLRLESGVLYGYWNANVPDVSLNPDYFCLARPNGYAFMVPGVQLSGSPVALTSEQQCAAACMLRQACVFYTLVPGWVPPGGYPEDAFTACFLMSRPWASTQNGGFLPLRTSDVSLPGVRTCFRSLALFTGGTEPLKPTSFSYPEFDGSLTNVTIPPPTAPPPPVRSPVFGWPAPPGAGVVQTFRLGCRTDSSAPLLGAVSLAAHAQTGSLLDLGATCYGLMTGVPQWLWGAPSTAANGTLSVASADCSYLGLQGIAGQFDARGLCSLTLTCVGGRRLDADPGGSRRGCDIPSTFAFSCPPGLVAGSLSGTALPWGAARTDNLVATVQISCVPAPTSYQPPPPPPPPPPPSPPPPSPPPPSPPRPPPASSSAAYSSAPTALTAAEPRPAPAKAAFAPAPLPPTEASQPAAASDGCWSAPQPSSGGDPTLSAQAAISPSATPATATLPWPTPASSAFPSSALSGAARPSPALSTTPAFTTAAAAAVAPQASTAYPAVAALAAATAARAATPSTCPSPPPAVSPAAPAATPCAAKTTVTSPPTFACPKTTRAAPT</sequence>
<organism evidence="4 5">
    <name type="scientific">Edaphochlamys debaryana</name>
    <dbReference type="NCBI Taxonomy" id="47281"/>
    <lineage>
        <taxon>Eukaryota</taxon>
        <taxon>Viridiplantae</taxon>
        <taxon>Chlorophyta</taxon>
        <taxon>core chlorophytes</taxon>
        <taxon>Chlorophyceae</taxon>
        <taxon>CS clade</taxon>
        <taxon>Chlamydomonadales</taxon>
        <taxon>Chlamydomonadales incertae sedis</taxon>
        <taxon>Edaphochlamys</taxon>
    </lineage>
</organism>
<dbReference type="PROSITE" id="PS51910">
    <property type="entry name" value="GH18_2"/>
    <property type="match status" value="1"/>
</dbReference>
<evidence type="ECO:0000259" key="3">
    <source>
        <dbReference type="PROSITE" id="PS51910"/>
    </source>
</evidence>
<dbReference type="PANTHER" id="PTHR11177:SF317">
    <property type="entry name" value="CHITINASE 12-RELATED"/>
    <property type="match status" value="1"/>
</dbReference>
<dbReference type="Gene3D" id="3.20.20.80">
    <property type="entry name" value="Glycosidases"/>
    <property type="match status" value="1"/>
</dbReference>
<dbReference type="SUPFAM" id="SSF56436">
    <property type="entry name" value="C-type lectin-like"/>
    <property type="match status" value="1"/>
</dbReference>
<dbReference type="Gene3D" id="3.10.100.10">
    <property type="entry name" value="Mannose-Binding Protein A, subunit A"/>
    <property type="match status" value="1"/>
</dbReference>
<dbReference type="Pfam" id="PF00704">
    <property type="entry name" value="Glyco_hydro_18"/>
    <property type="match status" value="1"/>
</dbReference>
<dbReference type="Proteomes" id="UP000612055">
    <property type="component" value="Unassembled WGS sequence"/>
</dbReference>
<dbReference type="SMART" id="SM00636">
    <property type="entry name" value="Glyco_18"/>
    <property type="match status" value="1"/>
</dbReference>
<dbReference type="PANTHER" id="PTHR11177">
    <property type="entry name" value="CHITINASE"/>
    <property type="match status" value="1"/>
</dbReference>
<evidence type="ECO:0000313" key="4">
    <source>
        <dbReference type="EMBL" id="KAG2491888.1"/>
    </source>
</evidence>
<feature type="domain" description="C-type lectin" evidence="2">
    <location>
        <begin position="727"/>
        <end position="832"/>
    </location>
</feature>
<dbReference type="GO" id="GO:0006032">
    <property type="term" value="P:chitin catabolic process"/>
    <property type="evidence" value="ECO:0007669"/>
    <property type="project" value="TreeGrafter"/>
</dbReference>
<protein>
    <recommendedName>
        <fullName evidence="6">Chitinase</fullName>
    </recommendedName>
</protein>
<feature type="compositionally biased region" description="Low complexity" evidence="1">
    <location>
        <begin position="1247"/>
        <end position="1289"/>
    </location>
</feature>
<accession>A0A835XZI3</accession>
<comment type="caution">
    <text evidence="4">The sequence shown here is derived from an EMBL/GenBank/DDBJ whole genome shotgun (WGS) entry which is preliminary data.</text>
</comment>
<evidence type="ECO:0000313" key="5">
    <source>
        <dbReference type="Proteomes" id="UP000612055"/>
    </source>
</evidence>
<dbReference type="EMBL" id="JAEHOE010000049">
    <property type="protein sequence ID" value="KAG2491888.1"/>
    <property type="molecule type" value="Genomic_DNA"/>
</dbReference>
<dbReference type="OrthoDB" id="73875at2759"/>
<dbReference type="InterPro" id="IPR001223">
    <property type="entry name" value="Glyco_hydro18_cat"/>
</dbReference>
<name>A0A835XZI3_9CHLO</name>
<feature type="domain" description="GH18" evidence="3">
    <location>
        <begin position="280"/>
        <end position="622"/>
    </location>
</feature>
<gene>
    <name evidence="4" type="ORF">HYH03_009840</name>
</gene>
<proteinExistence type="predicted"/>
<dbReference type="PROSITE" id="PS50041">
    <property type="entry name" value="C_TYPE_LECTIN_2"/>
    <property type="match status" value="1"/>
</dbReference>
<dbReference type="SUPFAM" id="SSF51445">
    <property type="entry name" value="(Trans)glycosidases"/>
    <property type="match status" value="1"/>
</dbReference>
<reference evidence="4" key="1">
    <citation type="journal article" date="2020" name="bioRxiv">
        <title>Comparative genomics of Chlamydomonas.</title>
        <authorList>
            <person name="Craig R.J."/>
            <person name="Hasan A.R."/>
            <person name="Ness R.W."/>
            <person name="Keightley P.D."/>
        </authorList>
    </citation>
    <scope>NUCLEOTIDE SEQUENCE</scope>
    <source>
        <strain evidence="4">CCAP 11/70</strain>
    </source>
</reference>
<feature type="region of interest" description="Disordered" evidence="1">
    <location>
        <begin position="1323"/>
        <end position="1343"/>
    </location>
</feature>
<dbReference type="InterPro" id="IPR029070">
    <property type="entry name" value="Chitinase_insertion_sf"/>
</dbReference>
<dbReference type="InterPro" id="IPR016186">
    <property type="entry name" value="C-type_lectin-like/link_sf"/>
</dbReference>
<evidence type="ECO:0008006" key="6">
    <source>
        <dbReference type="Google" id="ProtNLM"/>
    </source>
</evidence>
<dbReference type="InterPro" id="IPR016187">
    <property type="entry name" value="CTDL_fold"/>
</dbReference>
<dbReference type="GO" id="GO:0004568">
    <property type="term" value="F:chitinase activity"/>
    <property type="evidence" value="ECO:0007669"/>
    <property type="project" value="TreeGrafter"/>
</dbReference>
<feature type="compositionally biased region" description="Pro residues" evidence="1">
    <location>
        <begin position="1155"/>
        <end position="1185"/>
    </location>
</feature>
<dbReference type="InterPro" id="IPR001304">
    <property type="entry name" value="C-type_lectin-like"/>
</dbReference>
<evidence type="ECO:0000256" key="1">
    <source>
        <dbReference type="SAM" id="MobiDB-lite"/>
    </source>
</evidence>
<dbReference type="InterPro" id="IPR011583">
    <property type="entry name" value="Chitinase_II/V-like_cat"/>
</dbReference>
<dbReference type="GO" id="GO:0008061">
    <property type="term" value="F:chitin binding"/>
    <property type="evidence" value="ECO:0007669"/>
    <property type="project" value="InterPro"/>
</dbReference>
<feature type="region of interest" description="Disordered" evidence="1">
    <location>
        <begin position="1152"/>
        <end position="1289"/>
    </location>
</feature>
<dbReference type="Gene3D" id="3.10.50.10">
    <property type="match status" value="1"/>
</dbReference>
<keyword evidence="5" id="KW-1185">Reference proteome</keyword>
<evidence type="ECO:0000259" key="2">
    <source>
        <dbReference type="PROSITE" id="PS50041"/>
    </source>
</evidence>
<dbReference type="InterPro" id="IPR017853">
    <property type="entry name" value="GH"/>
</dbReference>
<dbReference type="InterPro" id="IPR050314">
    <property type="entry name" value="Glycosyl_Hydrlase_18"/>
</dbReference>